<evidence type="ECO:0000313" key="1">
    <source>
        <dbReference type="EMBL" id="EGF91420.1"/>
    </source>
</evidence>
<gene>
    <name evidence="1" type="ORF">ABI_28360</name>
</gene>
<reference evidence="2" key="1">
    <citation type="submission" date="2011-03" db="EMBL/GenBank/DDBJ databases">
        <title>Draft genome sequence of Brevundimonas diminuta.</title>
        <authorList>
            <person name="Brown P.J.B."/>
            <person name="Buechlein A."/>
            <person name="Hemmerich C."/>
            <person name="Brun Y.V."/>
        </authorList>
    </citation>
    <scope>NUCLEOTIDE SEQUENCE [LARGE SCALE GENOMIC DNA]</scope>
    <source>
        <strain evidence="2">C19</strain>
    </source>
</reference>
<evidence type="ECO:0000313" key="2">
    <source>
        <dbReference type="Proteomes" id="UP000006512"/>
    </source>
</evidence>
<organism evidence="1 2">
    <name type="scientific">Asticcacaulis biprosthecium C19</name>
    <dbReference type="NCBI Taxonomy" id="715226"/>
    <lineage>
        <taxon>Bacteria</taxon>
        <taxon>Pseudomonadati</taxon>
        <taxon>Pseudomonadota</taxon>
        <taxon>Alphaproteobacteria</taxon>
        <taxon>Caulobacterales</taxon>
        <taxon>Caulobacteraceae</taxon>
        <taxon>Asticcacaulis</taxon>
    </lineage>
</organism>
<protein>
    <submittedName>
        <fullName evidence="1">Peptidase A2A</fullName>
    </submittedName>
</protein>
<accession>F4QMH9</accession>
<proteinExistence type="predicted"/>
<dbReference type="EMBL" id="GL883078">
    <property type="protein sequence ID" value="EGF91420.1"/>
    <property type="molecule type" value="Genomic_DNA"/>
</dbReference>
<dbReference type="AlphaFoldDB" id="F4QMH9"/>
<name>F4QMH9_9CAUL</name>
<dbReference type="HOGENOM" id="CLU_2115937_0_0_5"/>
<dbReference type="Proteomes" id="UP000006512">
    <property type="component" value="Unassembled WGS sequence"/>
</dbReference>
<keyword evidence="2" id="KW-1185">Reference proteome</keyword>
<sequence>MTLPVLPRCFVMSDGYLGLDAIDGTRVTFDFAGKALRFSEPAKIVRDSGGEIAGDCRCARLRRGKAKYRPSLLIGMDYLRQFASVTLDYRARDIRFELSAAPPNPKPDVIIEQA</sequence>